<dbReference type="HOGENOM" id="CLU_1531492_0_0_11"/>
<evidence type="ECO:0000313" key="3">
    <source>
        <dbReference type="EMBL" id="EFG25998.2"/>
    </source>
</evidence>
<keyword evidence="2" id="KW-0812">Transmembrane</keyword>
<name>W5IGF6_SCAIO</name>
<feature type="region of interest" description="Disordered" evidence="1">
    <location>
        <begin position="1"/>
        <end position="80"/>
    </location>
</feature>
<protein>
    <submittedName>
        <fullName evidence="3">Uncharacterized protein</fullName>
    </submittedName>
</protein>
<dbReference type="RefSeq" id="WP_050752390.1">
    <property type="nucleotide sequence ID" value="NZ_GG770226.1"/>
</dbReference>
<keyword evidence="2" id="KW-0472">Membrane</keyword>
<feature type="compositionally biased region" description="Basic and acidic residues" evidence="1">
    <location>
        <begin position="23"/>
        <end position="33"/>
    </location>
</feature>
<evidence type="ECO:0000313" key="4">
    <source>
        <dbReference type="Proteomes" id="UP000005777"/>
    </source>
</evidence>
<gene>
    <name evidence="3" type="ORF">HMPREF9020_01067</name>
</gene>
<keyword evidence="2" id="KW-1133">Transmembrane helix</keyword>
<evidence type="ECO:0000256" key="2">
    <source>
        <dbReference type="SAM" id="Phobius"/>
    </source>
</evidence>
<sequence>MTNNWQQAGKNTGHAENTSPAENTDHPAADTSKKQKAWADQQNASQAYTDEAARNHYPGSGTVPPREGSQTGPQYPGWNQYSGYGNRPHIEYKTDPSPATIIWGVVLLILAFGGVLTAVAMGNLITADDVVLAITACCIFFGIIIIALGITFAVRQSKNKKAQDQGKNTSGEQPV</sequence>
<reference evidence="3 4" key="1">
    <citation type="submission" date="2012-01" db="EMBL/GenBank/DDBJ databases">
        <title>The Genome Sequence of Scardovia inopinata F0304.</title>
        <authorList>
            <consortium name="The Broad Institute Genome Sequencing Platform"/>
            <person name="Earl A."/>
            <person name="Ward D."/>
            <person name="Feldgarden M."/>
            <person name="Gevers D."/>
            <person name="Izard J."/>
            <person name="Baranova O.V."/>
            <person name="Blanton J.M."/>
            <person name="Tanner A.C."/>
            <person name="Dewhirst F.E."/>
            <person name="Young S.K."/>
            <person name="Zeng Q."/>
            <person name="Gargeya S."/>
            <person name="Fitzgerald M."/>
            <person name="Haas B."/>
            <person name="Abouelleil A."/>
            <person name="Alvarado L."/>
            <person name="Arachchi H.M."/>
            <person name="Berlin A."/>
            <person name="Chapman S.B."/>
            <person name="Gearin G."/>
            <person name="Goldberg J."/>
            <person name="Griggs A."/>
            <person name="Gujja S."/>
            <person name="Hansen M."/>
            <person name="Heiman D."/>
            <person name="Howarth C."/>
            <person name="Larimer J."/>
            <person name="Lui A."/>
            <person name="MacDonald P.J."/>
            <person name="McCowen C."/>
            <person name="Montmayeur A."/>
            <person name="Murphy C."/>
            <person name="Neiman D."/>
            <person name="Pearson M."/>
            <person name="Priest M."/>
            <person name="Roberts A."/>
            <person name="Saif S."/>
            <person name="Shea T."/>
            <person name="Sisk P."/>
            <person name="Stolte C."/>
            <person name="Sykes S."/>
            <person name="Wortman J."/>
            <person name="Nusbaum C."/>
            <person name="Birren B."/>
        </authorList>
    </citation>
    <scope>NUCLEOTIDE SEQUENCE [LARGE SCALE GENOMIC DNA]</scope>
    <source>
        <strain evidence="3 4">F0304</strain>
    </source>
</reference>
<dbReference type="AlphaFoldDB" id="W5IGF6"/>
<organism evidence="3 4">
    <name type="scientific">Scardovia inopinata F0304</name>
    <dbReference type="NCBI Taxonomy" id="641146"/>
    <lineage>
        <taxon>Bacteria</taxon>
        <taxon>Bacillati</taxon>
        <taxon>Actinomycetota</taxon>
        <taxon>Actinomycetes</taxon>
        <taxon>Bifidobacteriales</taxon>
        <taxon>Bifidobacteriaceae</taxon>
        <taxon>Scardovia</taxon>
    </lineage>
</organism>
<feature type="transmembrane region" description="Helical" evidence="2">
    <location>
        <begin position="131"/>
        <end position="154"/>
    </location>
</feature>
<dbReference type="Proteomes" id="UP000005777">
    <property type="component" value="Unassembled WGS sequence"/>
</dbReference>
<feature type="transmembrane region" description="Helical" evidence="2">
    <location>
        <begin position="101"/>
        <end position="125"/>
    </location>
</feature>
<keyword evidence="4" id="KW-1185">Reference proteome</keyword>
<comment type="caution">
    <text evidence="3">The sequence shown here is derived from an EMBL/GenBank/DDBJ whole genome shotgun (WGS) entry which is preliminary data.</text>
</comment>
<dbReference type="eggNOG" id="ENOG503243M">
    <property type="taxonomic scope" value="Bacteria"/>
</dbReference>
<evidence type="ECO:0000256" key="1">
    <source>
        <dbReference type="SAM" id="MobiDB-lite"/>
    </source>
</evidence>
<dbReference type="EMBL" id="ADCX01000007">
    <property type="protein sequence ID" value="EFG25998.2"/>
    <property type="molecule type" value="Genomic_DNA"/>
</dbReference>
<accession>W5IGF6</accession>
<feature type="compositionally biased region" description="Polar residues" evidence="1">
    <location>
        <begin position="68"/>
        <end position="80"/>
    </location>
</feature>
<feature type="compositionally biased region" description="Polar residues" evidence="1">
    <location>
        <begin position="1"/>
        <end position="22"/>
    </location>
</feature>
<proteinExistence type="predicted"/>